<dbReference type="PANTHER" id="PTHR43179">
    <property type="entry name" value="RHAMNOSYLTRANSFERASE WBBL"/>
    <property type="match status" value="1"/>
</dbReference>
<accession>A0A7W9E680</accession>
<dbReference type="Gene3D" id="3.90.550.10">
    <property type="entry name" value="Spore Coat Polysaccharide Biosynthesis Protein SpsA, Chain A"/>
    <property type="match status" value="1"/>
</dbReference>
<comment type="pathway">
    <text evidence="1">Cell wall biogenesis; cell wall polysaccharide biosynthesis.</text>
</comment>
<keyword evidence="4 6" id="KW-0808">Transferase</keyword>
<proteinExistence type="inferred from homology"/>
<comment type="caution">
    <text evidence="6">The sequence shown here is derived from an EMBL/GenBank/DDBJ whole genome shotgun (WGS) entry which is preliminary data.</text>
</comment>
<evidence type="ECO:0000256" key="4">
    <source>
        <dbReference type="ARBA" id="ARBA00022679"/>
    </source>
</evidence>
<dbReference type="InterPro" id="IPR029044">
    <property type="entry name" value="Nucleotide-diphossugar_trans"/>
</dbReference>
<feature type="domain" description="Glycosyltransferase 2-like" evidence="5">
    <location>
        <begin position="6"/>
        <end position="130"/>
    </location>
</feature>
<gene>
    <name evidence="6" type="ORF">BJ997_003323</name>
</gene>
<reference evidence="6 7" key="1">
    <citation type="submission" date="2020-08" db="EMBL/GenBank/DDBJ databases">
        <title>Sequencing the genomes of 1000 actinobacteria strains.</title>
        <authorList>
            <person name="Klenk H.-P."/>
        </authorList>
    </citation>
    <scope>NUCLEOTIDE SEQUENCE [LARGE SCALE GENOMIC DNA]</scope>
    <source>
        <strain evidence="6 7">DSM 21065</strain>
    </source>
</reference>
<evidence type="ECO:0000256" key="3">
    <source>
        <dbReference type="ARBA" id="ARBA00022676"/>
    </source>
</evidence>
<keyword evidence="3" id="KW-0328">Glycosyltransferase</keyword>
<evidence type="ECO:0000313" key="7">
    <source>
        <dbReference type="Proteomes" id="UP000561726"/>
    </source>
</evidence>
<dbReference type="OrthoDB" id="9771846at2"/>
<dbReference type="AlphaFoldDB" id="A0A7W9E680"/>
<protein>
    <submittedName>
        <fullName evidence="6">GT2 family glycosyltransferase</fullName>
    </submittedName>
</protein>
<organism evidence="6 7">
    <name type="scientific">Cryobacterium roopkundense</name>
    <dbReference type="NCBI Taxonomy" id="1001240"/>
    <lineage>
        <taxon>Bacteria</taxon>
        <taxon>Bacillati</taxon>
        <taxon>Actinomycetota</taxon>
        <taxon>Actinomycetes</taxon>
        <taxon>Micrococcales</taxon>
        <taxon>Microbacteriaceae</taxon>
        <taxon>Cryobacterium</taxon>
    </lineage>
</organism>
<evidence type="ECO:0000259" key="5">
    <source>
        <dbReference type="Pfam" id="PF00535"/>
    </source>
</evidence>
<dbReference type="EMBL" id="JACHBQ010000001">
    <property type="protein sequence ID" value="MBB5642775.1"/>
    <property type="molecule type" value="Genomic_DNA"/>
</dbReference>
<evidence type="ECO:0000256" key="2">
    <source>
        <dbReference type="ARBA" id="ARBA00006739"/>
    </source>
</evidence>
<evidence type="ECO:0000256" key="1">
    <source>
        <dbReference type="ARBA" id="ARBA00004776"/>
    </source>
</evidence>
<dbReference type="RefSeq" id="WP_052542022.1">
    <property type="nucleotide sequence ID" value="NZ_JACHBQ010000001.1"/>
</dbReference>
<dbReference type="GO" id="GO:0016757">
    <property type="term" value="F:glycosyltransferase activity"/>
    <property type="evidence" value="ECO:0007669"/>
    <property type="project" value="UniProtKB-KW"/>
</dbReference>
<evidence type="ECO:0000313" key="6">
    <source>
        <dbReference type="EMBL" id="MBB5642775.1"/>
    </source>
</evidence>
<dbReference type="PANTHER" id="PTHR43179:SF12">
    <property type="entry name" value="GALACTOFURANOSYLTRANSFERASE GLFT2"/>
    <property type="match status" value="1"/>
</dbReference>
<dbReference type="InterPro" id="IPR001173">
    <property type="entry name" value="Glyco_trans_2-like"/>
</dbReference>
<comment type="similarity">
    <text evidence="2">Belongs to the glycosyltransferase 2 family.</text>
</comment>
<name>A0A7W9E680_9MICO</name>
<dbReference type="SUPFAM" id="SSF53448">
    <property type="entry name" value="Nucleotide-diphospho-sugar transferases"/>
    <property type="match status" value="1"/>
</dbReference>
<dbReference type="Pfam" id="PF00535">
    <property type="entry name" value="Glycos_transf_2"/>
    <property type="match status" value="1"/>
</dbReference>
<sequence length="299" mass="31970">MIDVVLVIVAFKSAVDLPRLLDSVPDALGSLSWHALVVDNYGQDNVADSLASRPHVTVVSSGSNLGYSGGLNIGLSSSPSSRFTVFLNPDVVLLPGSLSQLVRACSVDGVAAAVPVVIDEEGVTQPSLRREPSALGALGEALFGDHWPGRPTWLAEMIRDPRAYRLTHDAEWATGAALAVRSDVLRAIGPWDSHRFFLYSEETDYCRRIRALGHRISFSPEAVVRHRGAGSGSSPELNALMAINKVRYFRKWHGSAASALFACITVVHSALRLGRPESRLTIQALFSAPARAALPGGSA</sequence>
<dbReference type="Proteomes" id="UP000561726">
    <property type="component" value="Unassembled WGS sequence"/>
</dbReference>